<gene>
    <name evidence="3" type="ORF">Cni_G14508</name>
</gene>
<dbReference type="Proteomes" id="UP001327560">
    <property type="component" value="Chromosome 4"/>
</dbReference>
<dbReference type="InterPro" id="IPR058980">
    <property type="entry name" value="Glyco_transf_N"/>
</dbReference>
<comment type="similarity">
    <text evidence="1">Belongs to the UDP-glycosyltransferase family.</text>
</comment>
<evidence type="ECO:0000259" key="2">
    <source>
        <dbReference type="Pfam" id="PF26168"/>
    </source>
</evidence>
<feature type="domain" description="Glycosyltransferase N-terminal" evidence="2">
    <location>
        <begin position="10"/>
        <end position="40"/>
    </location>
</feature>
<organism evidence="3 4">
    <name type="scientific">Canna indica</name>
    <name type="common">Indian-shot</name>
    <dbReference type="NCBI Taxonomy" id="4628"/>
    <lineage>
        <taxon>Eukaryota</taxon>
        <taxon>Viridiplantae</taxon>
        <taxon>Streptophyta</taxon>
        <taxon>Embryophyta</taxon>
        <taxon>Tracheophyta</taxon>
        <taxon>Spermatophyta</taxon>
        <taxon>Magnoliopsida</taxon>
        <taxon>Liliopsida</taxon>
        <taxon>Zingiberales</taxon>
        <taxon>Cannaceae</taxon>
        <taxon>Canna</taxon>
    </lineage>
</organism>
<name>A0AAQ3KGH1_9LILI</name>
<dbReference type="Pfam" id="PF26168">
    <property type="entry name" value="Glyco_transf_N"/>
    <property type="match status" value="1"/>
</dbReference>
<reference evidence="3 4" key="1">
    <citation type="submission" date="2023-10" db="EMBL/GenBank/DDBJ databases">
        <title>Chromosome-scale genome assembly provides insights into flower coloration mechanisms of Canna indica.</title>
        <authorList>
            <person name="Li C."/>
        </authorList>
    </citation>
    <scope>NUCLEOTIDE SEQUENCE [LARGE SCALE GENOMIC DNA]</scope>
    <source>
        <tissue evidence="3">Flower</tissue>
    </source>
</reference>
<sequence>MAHQTNAAIDVVVVMVPLPAEGQLNQFLQLSCLLAARASPFTTSALPPTIARCVIARRARTTEATRRRWLMLRRPHPRLVDDVRDRGGCAPPHCRSVLLPHHLGHCQLLLLMGVARQAARAGCGCVGASSSSK</sequence>
<proteinExistence type="inferred from homology"/>
<dbReference type="AlphaFoldDB" id="A0AAQ3KGH1"/>
<dbReference type="EMBL" id="CP136893">
    <property type="protein sequence ID" value="WOL05777.1"/>
    <property type="molecule type" value="Genomic_DNA"/>
</dbReference>
<evidence type="ECO:0000313" key="4">
    <source>
        <dbReference type="Proteomes" id="UP001327560"/>
    </source>
</evidence>
<protein>
    <submittedName>
        <fullName evidence="3">Zeatin O-glucosyltransferase-like</fullName>
    </submittedName>
</protein>
<evidence type="ECO:0000313" key="3">
    <source>
        <dbReference type="EMBL" id="WOL05777.1"/>
    </source>
</evidence>
<evidence type="ECO:0000256" key="1">
    <source>
        <dbReference type="ARBA" id="ARBA00009995"/>
    </source>
</evidence>
<dbReference type="Gene3D" id="3.40.50.2000">
    <property type="entry name" value="Glycogen Phosphorylase B"/>
    <property type="match status" value="1"/>
</dbReference>
<keyword evidence="4" id="KW-1185">Reference proteome</keyword>
<accession>A0AAQ3KGH1</accession>